<sequence length="383" mass="43304">MTALPPPSPSRDLRLDFFRGLALWWIFLNHIPNNDFSWLTSRNFGFSDATEIFVFISGYSAALAYRRPMLQQGFGFTTLHVWRRCWQLYVAHLILFLFYTAQIGYVAERFGNPMYMEEMNVTRLLDAPHLALLEALLLEFRPANMDVLPMYIVLLGVFPPLLWLLLRQPGWAFGLSAALFVLVRLTGINLPAYPPGSGWFFNPFAWQFLFVLGAVFALRPEVLQGMARWKRPLDAAAVLYLLLAGVVVASWQLPALERWMPEALAEWMYPIDKTSLDVLRLLHFLALAHLAMRLIPRDAAFLRSRWAWPALICGCKALEVFCLGIFLSFAAYLVLIEFGGSLGLQFAVSVAGIGAMVGLAYVLCWYAARAARMAATPKEAKAR</sequence>
<evidence type="ECO:0000256" key="1">
    <source>
        <dbReference type="SAM" id="Phobius"/>
    </source>
</evidence>
<dbReference type="EMBL" id="SNVV01000036">
    <property type="protein sequence ID" value="TDN44092.1"/>
    <property type="molecule type" value="Genomic_DNA"/>
</dbReference>
<gene>
    <name evidence="2" type="ORF">C7389_1369</name>
</gene>
<dbReference type="PANTHER" id="PTHR38592:SF3">
    <property type="entry name" value="BLL4819 PROTEIN"/>
    <property type="match status" value="1"/>
</dbReference>
<organism evidence="2 3">
    <name type="scientific">Azoarcus indigens</name>
    <dbReference type="NCBI Taxonomy" id="29545"/>
    <lineage>
        <taxon>Bacteria</taxon>
        <taxon>Pseudomonadati</taxon>
        <taxon>Pseudomonadota</taxon>
        <taxon>Betaproteobacteria</taxon>
        <taxon>Rhodocyclales</taxon>
        <taxon>Zoogloeaceae</taxon>
        <taxon>Azoarcus</taxon>
    </lineage>
</organism>
<dbReference type="RefSeq" id="WP_133595104.1">
    <property type="nucleotide sequence ID" value="NZ_SNVV01000036.1"/>
</dbReference>
<feature type="transmembrane region" description="Helical" evidence="1">
    <location>
        <begin position="44"/>
        <end position="65"/>
    </location>
</feature>
<feature type="transmembrane region" description="Helical" evidence="1">
    <location>
        <begin position="346"/>
        <end position="368"/>
    </location>
</feature>
<feature type="transmembrane region" description="Helical" evidence="1">
    <location>
        <begin position="86"/>
        <end position="107"/>
    </location>
</feature>
<feature type="transmembrane region" description="Helical" evidence="1">
    <location>
        <begin position="307"/>
        <end position="334"/>
    </location>
</feature>
<feature type="transmembrane region" description="Helical" evidence="1">
    <location>
        <begin position="173"/>
        <end position="193"/>
    </location>
</feature>
<dbReference type="Pfam" id="PF10129">
    <property type="entry name" value="OpgC_C"/>
    <property type="match status" value="1"/>
</dbReference>
<keyword evidence="1" id="KW-1133">Transmembrane helix</keyword>
<keyword evidence="1" id="KW-0812">Transmembrane</keyword>
<evidence type="ECO:0008006" key="4">
    <source>
        <dbReference type="Google" id="ProtNLM"/>
    </source>
</evidence>
<accession>A0A4V3BKU3</accession>
<evidence type="ECO:0000313" key="3">
    <source>
        <dbReference type="Proteomes" id="UP000295129"/>
    </source>
</evidence>
<dbReference type="Proteomes" id="UP000295129">
    <property type="component" value="Unassembled WGS sequence"/>
</dbReference>
<comment type="caution">
    <text evidence="2">The sequence shown here is derived from an EMBL/GenBank/DDBJ whole genome shotgun (WGS) entry which is preliminary data.</text>
</comment>
<feature type="transmembrane region" description="Helical" evidence="1">
    <location>
        <begin position="199"/>
        <end position="218"/>
    </location>
</feature>
<evidence type="ECO:0000313" key="2">
    <source>
        <dbReference type="EMBL" id="TDN44092.1"/>
    </source>
</evidence>
<name>A0A4V3BKU3_9RHOO</name>
<keyword evidence="1" id="KW-0472">Membrane</keyword>
<protein>
    <recommendedName>
        <fullName evidence="4">OpgC protein</fullName>
    </recommendedName>
</protein>
<dbReference type="InterPro" id="IPR014550">
    <property type="entry name" value="UCP028704_OpgC"/>
</dbReference>
<dbReference type="PANTHER" id="PTHR38592">
    <property type="entry name" value="BLL4819 PROTEIN"/>
    <property type="match status" value="1"/>
</dbReference>
<dbReference type="PIRSF" id="PIRSF028704">
    <property type="entry name" value="UPC028704"/>
    <property type="match status" value="1"/>
</dbReference>
<dbReference type="AlphaFoldDB" id="A0A4V3BKU3"/>
<dbReference type="OrthoDB" id="9775975at2"/>
<feature type="transmembrane region" description="Helical" evidence="1">
    <location>
        <begin position="276"/>
        <end position="295"/>
    </location>
</feature>
<feature type="transmembrane region" description="Helical" evidence="1">
    <location>
        <begin position="238"/>
        <end position="256"/>
    </location>
</feature>
<reference evidence="2 3" key="1">
    <citation type="submission" date="2019-03" db="EMBL/GenBank/DDBJ databases">
        <title>Genomic Encyclopedia of Type Strains, Phase IV (KMG-IV): sequencing the most valuable type-strain genomes for metagenomic binning, comparative biology and taxonomic classification.</title>
        <authorList>
            <person name="Goeker M."/>
        </authorList>
    </citation>
    <scope>NUCLEOTIDE SEQUENCE [LARGE SCALE GENOMIC DNA]</scope>
    <source>
        <strain evidence="2 3">DSM 12121</strain>
    </source>
</reference>
<proteinExistence type="predicted"/>
<feature type="transmembrane region" description="Helical" evidence="1">
    <location>
        <begin position="148"/>
        <end position="166"/>
    </location>
</feature>
<keyword evidence="3" id="KW-1185">Reference proteome</keyword>